<gene>
    <name evidence="1" type="ORF">SYYSPA8_12995</name>
</gene>
<protein>
    <submittedName>
        <fullName evidence="1">Uncharacterized protein</fullName>
    </submittedName>
</protein>
<proteinExistence type="predicted"/>
<sequence>MYACADLGFDDCLAGIGDEKLVVAMLHRGPQRVAESPRFGLGVPQDVPGEDSSAHERVMGAGFTCRLLV</sequence>
<evidence type="ECO:0000313" key="2">
    <source>
        <dbReference type="Proteomes" id="UP001291653"/>
    </source>
</evidence>
<dbReference type="EMBL" id="BSBI01000004">
    <property type="protein sequence ID" value="GLF95218.1"/>
    <property type="molecule type" value="Genomic_DNA"/>
</dbReference>
<dbReference type="Proteomes" id="UP001291653">
    <property type="component" value="Unassembled WGS sequence"/>
</dbReference>
<name>A0ABQ5NXY4_9ACTN</name>
<evidence type="ECO:0000313" key="1">
    <source>
        <dbReference type="EMBL" id="GLF95218.1"/>
    </source>
</evidence>
<organism evidence="1 2">
    <name type="scientific">Streptomyces yaizuensis</name>
    <dbReference type="NCBI Taxonomy" id="2989713"/>
    <lineage>
        <taxon>Bacteria</taxon>
        <taxon>Bacillati</taxon>
        <taxon>Actinomycetota</taxon>
        <taxon>Actinomycetes</taxon>
        <taxon>Kitasatosporales</taxon>
        <taxon>Streptomycetaceae</taxon>
        <taxon>Streptomyces</taxon>
    </lineage>
</organism>
<comment type="caution">
    <text evidence="1">The sequence shown here is derived from an EMBL/GenBank/DDBJ whole genome shotgun (WGS) entry which is preliminary data.</text>
</comment>
<dbReference type="RefSeq" id="WP_323447271.1">
    <property type="nucleotide sequence ID" value="NZ_BSBI01000004.1"/>
</dbReference>
<reference evidence="1 2" key="1">
    <citation type="submission" date="2022-10" db="EMBL/GenBank/DDBJ databases">
        <title>Draft genome sequence of Streptomyces sp. YSPA8.</title>
        <authorList>
            <person name="Moriuchi R."/>
            <person name="Dohra H."/>
            <person name="Yamamura H."/>
            <person name="Kodani S."/>
        </authorList>
    </citation>
    <scope>NUCLEOTIDE SEQUENCE [LARGE SCALE GENOMIC DNA]</scope>
    <source>
        <strain evidence="1 2">YSPA8</strain>
    </source>
</reference>
<accession>A0ABQ5NXY4</accession>
<keyword evidence="2" id="KW-1185">Reference proteome</keyword>